<accession>A0A8J4W024</accession>
<dbReference type="AlphaFoldDB" id="A0A8J4W024"/>
<evidence type="ECO:0000313" key="2">
    <source>
        <dbReference type="Proteomes" id="UP000702964"/>
    </source>
</evidence>
<evidence type="ECO:0000313" key="1">
    <source>
        <dbReference type="EMBL" id="KAF4315247.1"/>
    </source>
</evidence>
<gene>
    <name evidence="1" type="ORF">G195_011233</name>
</gene>
<organism evidence="1 2">
    <name type="scientific">Phytophthora kernoviae 00238/432</name>
    <dbReference type="NCBI Taxonomy" id="1284355"/>
    <lineage>
        <taxon>Eukaryota</taxon>
        <taxon>Sar</taxon>
        <taxon>Stramenopiles</taxon>
        <taxon>Oomycota</taxon>
        <taxon>Peronosporomycetes</taxon>
        <taxon>Peronosporales</taxon>
        <taxon>Peronosporaceae</taxon>
        <taxon>Phytophthora</taxon>
    </lineage>
</organism>
<protein>
    <submittedName>
        <fullName evidence="1">Uncharacterized protein</fullName>
    </submittedName>
</protein>
<dbReference type="Proteomes" id="UP000702964">
    <property type="component" value="Unassembled WGS sequence"/>
</dbReference>
<dbReference type="EMBL" id="AOFI03000931">
    <property type="protein sequence ID" value="KAF4315247.1"/>
    <property type="molecule type" value="Genomic_DNA"/>
</dbReference>
<reference evidence="1" key="2">
    <citation type="submission" date="2020-02" db="EMBL/GenBank/DDBJ databases">
        <authorList>
            <person name="Studholme D.J."/>
        </authorList>
    </citation>
    <scope>NUCLEOTIDE SEQUENCE</scope>
    <source>
        <strain evidence="1">00238/432</strain>
    </source>
</reference>
<sequence length="124" mass="14204">MTRSPYLRRPDTNLRKMSAEGCRCEMNSGDYFSERFTVTQFEDIKSVKQTFDLLLFYFCNIEISISKKIGHITVREDGDNGSKNISVSTTDNGTKMESSTIMFSEFYEHSKEKNKSGYGDFGTV</sequence>
<reference evidence="1" key="1">
    <citation type="journal article" date="2015" name="Genom Data">
        <title>Draft genome sequences of Phytophthora kernoviae and Phytophthora ramorum lineage EU2 from Scotland.</title>
        <authorList>
            <person name="Sambles C."/>
            <person name="Schlenzig A."/>
            <person name="O'Neill P."/>
            <person name="Grant M."/>
            <person name="Studholme D.J."/>
        </authorList>
    </citation>
    <scope>NUCLEOTIDE SEQUENCE</scope>
    <source>
        <strain evidence="1">00238/432</strain>
    </source>
</reference>
<comment type="caution">
    <text evidence="1">The sequence shown here is derived from an EMBL/GenBank/DDBJ whole genome shotgun (WGS) entry which is preliminary data.</text>
</comment>
<name>A0A8J4W024_9STRA</name>
<proteinExistence type="predicted"/>